<organism evidence="1 2">
    <name type="scientific">Aquipseudomonas alcaligenes (strain ATCC 14909 / DSM 50342 / CCUG 1425 / JCM 20561 / NBRC 14159 / NCIMB 9945 / NCTC 10367 / 1577)</name>
    <name type="common">Pseudomonas alcaligenes</name>
    <dbReference type="NCBI Taxonomy" id="1215092"/>
    <lineage>
        <taxon>Bacteria</taxon>
        <taxon>Pseudomonadati</taxon>
        <taxon>Pseudomonadota</taxon>
        <taxon>Gammaproteobacteria</taxon>
        <taxon>Pseudomonadales</taxon>
        <taxon>Pseudomonadaceae</taxon>
        <taxon>Aquipseudomonas</taxon>
    </lineage>
</organism>
<dbReference type="OrthoDB" id="7017234at2"/>
<accession>U2ZKK4</accession>
<gene>
    <name evidence="1" type="ORF">PA6_009_00230</name>
</gene>
<evidence type="ECO:0000313" key="2">
    <source>
        <dbReference type="Proteomes" id="UP000016560"/>
    </source>
</evidence>
<keyword evidence="2" id="KW-1185">Reference proteome</keyword>
<proteinExistence type="predicted"/>
<dbReference type="RefSeq" id="WP_021700110.1">
    <property type="nucleotide sequence ID" value="NZ_BATI01000009.1"/>
</dbReference>
<dbReference type="eggNOG" id="ENOG5031W5W">
    <property type="taxonomic scope" value="Bacteria"/>
</dbReference>
<sequence>MKQLFVNNFATALVGAVAAGDSILNVASAAGMPTPGAGQHLLLTLIGVDANGNEAFWEVVKVTSRSGTTLTVARGQEGAARNWPDGTLVEARLTAGSMDGKQDAAINLSALAELIGAANKAPYFTADGAMSVYDLTVFGRAFAAAADQAAGRTLLGLSTAATRAATTSATDTTSERLWRTNDLVKQTSQTDTTSGSVMLNGAHGLGSVLSSEPVIADFATIRPSGFYRGLGAAAAGATANGPAGSGNSQLGVLCVRILSTTCYYYVFENGGSPAARKFWLGQNNSGTVTWQQVYHDGNFSPATKENAIAAGTTAQFWRGDKTWQDLAEAVRAAVLTGLSTVSAAAVLATDTVLAAIGKLQAQINGLSAASYTNLTLVSPFTWDSAGDAADYSRPSYAKVGDVVRLRGKVTVSGTHTDIGSTLSKVIATLPVGFRPAKRKAFSIFWDTGTPLYFNHCLIFVNPDGNIVFVIAPDQPYPFTEGHFPLDQIWFDLAS</sequence>
<dbReference type="Proteomes" id="UP000016560">
    <property type="component" value="Unassembled WGS sequence"/>
</dbReference>
<protein>
    <submittedName>
        <fullName evidence="1">Uncharacterized protein</fullName>
    </submittedName>
</protein>
<dbReference type="EMBL" id="BATI01000009">
    <property type="protein sequence ID" value="GAD62020.1"/>
    <property type="molecule type" value="Genomic_DNA"/>
</dbReference>
<reference evidence="1" key="1">
    <citation type="submission" date="2024-09" db="EMBL/GenBank/DDBJ databases">
        <title>Whole genome shotgun sequence of Pseudomonas alcaligenes NBRC 14159.</title>
        <authorList>
            <person name="Yoshida I."/>
            <person name="Hosoyama A."/>
            <person name="Tsuchikane K."/>
            <person name="Noguchi M."/>
            <person name="Hirakata S."/>
            <person name="Ando Y."/>
            <person name="Ohji S."/>
            <person name="Yamazoe A."/>
            <person name="Yamazaki S."/>
            <person name="Fujita N."/>
        </authorList>
    </citation>
    <scope>NUCLEOTIDE SEQUENCE</scope>
    <source>
        <strain evidence="1">NBRC 14159</strain>
    </source>
</reference>
<evidence type="ECO:0000313" key="1">
    <source>
        <dbReference type="EMBL" id="GAD62020.1"/>
    </source>
</evidence>
<dbReference type="AlphaFoldDB" id="U2ZKK4"/>
<name>U2ZKK4_AQUA1</name>
<comment type="caution">
    <text evidence="1">The sequence shown here is derived from an EMBL/GenBank/DDBJ whole genome shotgun (WGS) entry which is preliminary data.</text>
</comment>